<dbReference type="AlphaFoldDB" id="A0A251QZ67"/>
<organism evidence="2 3">
    <name type="scientific">Prunus persica</name>
    <name type="common">Peach</name>
    <name type="synonym">Amygdalus persica</name>
    <dbReference type="NCBI Taxonomy" id="3760"/>
    <lineage>
        <taxon>Eukaryota</taxon>
        <taxon>Viridiplantae</taxon>
        <taxon>Streptophyta</taxon>
        <taxon>Embryophyta</taxon>
        <taxon>Tracheophyta</taxon>
        <taxon>Spermatophyta</taxon>
        <taxon>Magnoliopsida</taxon>
        <taxon>eudicotyledons</taxon>
        <taxon>Gunneridae</taxon>
        <taxon>Pentapetalae</taxon>
        <taxon>rosids</taxon>
        <taxon>fabids</taxon>
        <taxon>Rosales</taxon>
        <taxon>Rosaceae</taxon>
        <taxon>Amygdaloideae</taxon>
        <taxon>Amygdaleae</taxon>
        <taxon>Prunus</taxon>
    </lineage>
</organism>
<name>A0A251QZ67_PRUPE</name>
<reference evidence="2 3" key="1">
    <citation type="journal article" date="2013" name="Nat. Genet.">
        <title>The high-quality draft genome of peach (Prunus persica) identifies unique patterns of genetic diversity, domestication and genome evolution.</title>
        <authorList>
            <consortium name="International Peach Genome Initiative"/>
            <person name="Verde I."/>
            <person name="Abbott A.G."/>
            <person name="Scalabrin S."/>
            <person name="Jung S."/>
            <person name="Shu S."/>
            <person name="Marroni F."/>
            <person name="Zhebentyayeva T."/>
            <person name="Dettori M.T."/>
            <person name="Grimwood J."/>
            <person name="Cattonaro F."/>
            <person name="Zuccolo A."/>
            <person name="Rossini L."/>
            <person name="Jenkins J."/>
            <person name="Vendramin E."/>
            <person name="Meisel L.A."/>
            <person name="Decroocq V."/>
            <person name="Sosinski B."/>
            <person name="Prochnik S."/>
            <person name="Mitros T."/>
            <person name="Policriti A."/>
            <person name="Cipriani G."/>
            <person name="Dondini L."/>
            <person name="Ficklin S."/>
            <person name="Goodstein D.M."/>
            <person name="Xuan P."/>
            <person name="Del Fabbro C."/>
            <person name="Aramini V."/>
            <person name="Copetti D."/>
            <person name="Gonzalez S."/>
            <person name="Horner D.S."/>
            <person name="Falchi R."/>
            <person name="Lucas S."/>
            <person name="Mica E."/>
            <person name="Maldonado J."/>
            <person name="Lazzari B."/>
            <person name="Bielenberg D."/>
            <person name="Pirona R."/>
            <person name="Miculan M."/>
            <person name="Barakat A."/>
            <person name="Testolin R."/>
            <person name="Stella A."/>
            <person name="Tartarini S."/>
            <person name="Tonutti P."/>
            <person name="Arus P."/>
            <person name="Orellana A."/>
            <person name="Wells C."/>
            <person name="Main D."/>
            <person name="Vizzotto G."/>
            <person name="Silva H."/>
            <person name="Salamini F."/>
            <person name="Schmutz J."/>
            <person name="Morgante M."/>
            <person name="Rokhsar D.S."/>
        </authorList>
    </citation>
    <scope>NUCLEOTIDE SEQUENCE [LARGE SCALE GENOMIC DNA]</scope>
    <source>
        <strain evidence="3">cv. Nemared</strain>
    </source>
</reference>
<dbReference type="Proteomes" id="UP000006882">
    <property type="component" value="Chromosome G1"/>
</dbReference>
<dbReference type="EMBL" id="CM007651">
    <property type="protein sequence ID" value="ONI28055.1"/>
    <property type="molecule type" value="Genomic_DNA"/>
</dbReference>
<sequence>MQVLILLHQFPVDVLTLTLIMQQLLFLAVHYMDFMINIILHLLHSIVIYQGMLLLSITEQCHSALLNMMLCLKRSSRRKAGLMTFTSYLIKWRQWS</sequence>
<keyword evidence="3" id="KW-1185">Reference proteome</keyword>
<keyword evidence="1" id="KW-0812">Transmembrane</keyword>
<keyword evidence="1" id="KW-1133">Transmembrane helix</keyword>
<evidence type="ECO:0000313" key="2">
    <source>
        <dbReference type="EMBL" id="ONI28055.1"/>
    </source>
</evidence>
<feature type="transmembrane region" description="Helical" evidence="1">
    <location>
        <begin position="12"/>
        <end position="32"/>
    </location>
</feature>
<accession>A0A251QZ67</accession>
<feature type="transmembrane region" description="Helical" evidence="1">
    <location>
        <begin position="38"/>
        <end position="58"/>
    </location>
</feature>
<evidence type="ECO:0000313" key="3">
    <source>
        <dbReference type="Proteomes" id="UP000006882"/>
    </source>
</evidence>
<evidence type="ECO:0000256" key="1">
    <source>
        <dbReference type="SAM" id="Phobius"/>
    </source>
</evidence>
<gene>
    <name evidence="2" type="ORF">PRUPE_1G119500</name>
</gene>
<dbReference type="Gramene" id="ONI28055">
    <property type="protein sequence ID" value="ONI28055"/>
    <property type="gene ID" value="PRUPE_1G119500"/>
</dbReference>
<proteinExistence type="predicted"/>
<keyword evidence="1" id="KW-0472">Membrane</keyword>
<protein>
    <submittedName>
        <fullName evidence="2">Uncharacterized protein</fullName>
    </submittedName>
</protein>